<evidence type="ECO:0000313" key="2">
    <source>
        <dbReference type="WBParaSite" id="PSAMB.scaffold5466size11631.g26678.t1"/>
    </source>
</evidence>
<sequence>MVVETNGFLALVVQALETEDVKTTWGYLEWAMQANAMTMHETTMRHREQVLSLLGVQDPMAIMPSFHQIKKRRADVRDHRPCVSISLAQASPKAHQWAQGSSQQAP</sequence>
<accession>A0A914WZW4</accession>
<reference evidence="2" key="1">
    <citation type="submission" date="2022-11" db="UniProtKB">
        <authorList>
            <consortium name="WormBaseParasite"/>
        </authorList>
    </citation>
    <scope>IDENTIFICATION</scope>
</reference>
<protein>
    <submittedName>
        <fullName evidence="2">Uncharacterized protein</fullName>
    </submittedName>
</protein>
<dbReference type="WBParaSite" id="PSAMB.scaffold5466size11631.g26678.t1">
    <property type="protein sequence ID" value="PSAMB.scaffold5466size11631.g26678.t1"/>
    <property type="gene ID" value="PSAMB.scaffold5466size11631.g26678"/>
</dbReference>
<keyword evidence="1" id="KW-1185">Reference proteome</keyword>
<organism evidence="1 2">
    <name type="scientific">Plectus sambesii</name>
    <dbReference type="NCBI Taxonomy" id="2011161"/>
    <lineage>
        <taxon>Eukaryota</taxon>
        <taxon>Metazoa</taxon>
        <taxon>Ecdysozoa</taxon>
        <taxon>Nematoda</taxon>
        <taxon>Chromadorea</taxon>
        <taxon>Plectida</taxon>
        <taxon>Plectina</taxon>
        <taxon>Plectoidea</taxon>
        <taxon>Plectidae</taxon>
        <taxon>Plectus</taxon>
    </lineage>
</organism>
<evidence type="ECO:0000313" key="1">
    <source>
        <dbReference type="Proteomes" id="UP000887566"/>
    </source>
</evidence>
<dbReference type="AlphaFoldDB" id="A0A914WZW4"/>
<proteinExistence type="predicted"/>
<dbReference type="Proteomes" id="UP000887566">
    <property type="component" value="Unplaced"/>
</dbReference>
<name>A0A914WZW4_9BILA</name>